<keyword evidence="2" id="KW-0418">Kinase</keyword>
<evidence type="ECO:0000256" key="1">
    <source>
        <dbReference type="SAM" id="Phobius"/>
    </source>
</evidence>
<dbReference type="GO" id="GO:0016301">
    <property type="term" value="F:kinase activity"/>
    <property type="evidence" value="ECO:0007669"/>
    <property type="project" value="UniProtKB-KW"/>
</dbReference>
<protein>
    <submittedName>
        <fullName evidence="2">Histidine kinase</fullName>
    </submittedName>
</protein>
<feature type="transmembrane region" description="Helical" evidence="1">
    <location>
        <begin position="12"/>
        <end position="34"/>
    </location>
</feature>
<dbReference type="AlphaFoldDB" id="A0A2S0VR73"/>
<dbReference type="KEGG" id="cate:C2869_09115"/>
<keyword evidence="1" id="KW-0812">Transmembrane</keyword>
<name>A0A2S0VR73_9ALTE</name>
<feature type="transmembrane region" description="Helical" evidence="1">
    <location>
        <begin position="208"/>
        <end position="226"/>
    </location>
</feature>
<dbReference type="OrthoDB" id="6433952at2"/>
<dbReference type="InterPro" id="IPR029151">
    <property type="entry name" value="Sensor-like_sf"/>
</dbReference>
<dbReference type="RefSeq" id="WP_108602643.1">
    <property type="nucleotide sequence ID" value="NZ_CP026604.1"/>
</dbReference>
<evidence type="ECO:0000313" key="2">
    <source>
        <dbReference type="EMBL" id="AWB66580.1"/>
    </source>
</evidence>
<sequence>MKTLKHKKTRVLLEAIGVTLVFIALLGSSTFLVYSKSLSTLDQEIKIGLLSNVKSAASRIDGDLHKTFTRDTPRDDPQYLSQAQPLEAVRQASKDVRYIYTNILQGDKVYFVVNPSPQNDGDGDGQPDLAPALMDPYPDYSEELMQALTLGKAFVNELPYTDVWGTFISAYAPFYDSQGQQVGTLGMDLELSGFYQRLEKINIVFEKATITIVFLGLVVGLAVWFMRRSAINELENFTSLKQQVKHQQKTDKLSAQLYLDMQKNLTERFNQQQIDTATYLKQLTILQSFGLSFVQQKPSAKQEFDPEDLLTGIVAKLSHKPTMQYSEELPECVKGYAEPIKQQLSLLLQALDRLNPINQCQLMISEEQVMTWQLKLRITCQSNELTDAIHKVLTGDPQAFTLPLAWQISEQNQAWLWLHQVRNGLSNIDTSYQLESYERQTLSAVNWQFSLLFTVDKV</sequence>
<dbReference type="EMBL" id="CP026604">
    <property type="protein sequence ID" value="AWB66580.1"/>
    <property type="molecule type" value="Genomic_DNA"/>
</dbReference>
<keyword evidence="2" id="KW-0808">Transferase</keyword>
<keyword evidence="3" id="KW-1185">Reference proteome</keyword>
<organism evidence="2 3">
    <name type="scientific">Saccharobesus litoralis</name>
    <dbReference type="NCBI Taxonomy" id="2172099"/>
    <lineage>
        <taxon>Bacteria</taxon>
        <taxon>Pseudomonadati</taxon>
        <taxon>Pseudomonadota</taxon>
        <taxon>Gammaproteobacteria</taxon>
        <taxon>Alteromonadales</taxon>
        <taxon>Alteromonadaceae</taxon>
        <taxon>Saccharobesus</taxon>
    </lineage>
</organism>
<gene>
    <name evidence="2" type="ORF">C2869_09115</name>
</gene>
<evidence type="ECO:0000313" key="3">
    <source>
        <dbReference type="Proteomes" id="UP000244441"/>
    </source>
</evidence>
<accession>A0A2S0VR73</accession>
<keyword evidence="1" id="KW-0472">Membrane</keyword>
<reference evidence="2 3" key="1">
    <citation type="submission" date="2018-01" db="EMBL/GenBank/DDBJ databases">
        <title>Genome sequence of a Cantenovulum-like bacteria.</title>
        <authorList>
            <person name="Tan W.R."/>
            <person name="Lau N.-S."/>
            <person name="Go F."/>
            <person name="Amirul A.-A.A."/>
        </authorList>
    </citation>
    <scope>NUCLEOTIDE SEQUENCE [LARGE SCALE GENOMIC DNA]</scope>
    <source>
        <strain evidence="2 3">CCB-QB4</strain>
    </source>
</reference>
<keyword evidence="1" id="KW-1133">Transmembrane helix</keyword>
<proteinExistence type="predicted"/>
<dbReference type="Proteomes" id="UP000244441">
    <property type="component" value="Chromosome"/>
</dbReference>
<dbReference type="SUPFAM" id="SSF103190">
    <property type="entry name" value="Sensory domain-like"/>
    <property type="match status" value="1"/>
</dbReference>